<dbReference type="Gene3D" id="3.40.395.10">
    <property type="entry name" value="Adenoviral Proteinase, Chain A"/>
    <property type="match status" value="1"/>
</dbReference>
<feature type="region of interest" description="Disordered" evidence="5">
    <location>
        <begin position="943"/>
        <end position="968"/>
    </location>
</feature>
<feature type="region of interest" description="Disordered" evidence="5">
    <location>
        <begin position="890"/>
        <end position="910"/>
    </location>
</feature>
<dbReference type="OrthoDB" id="3253684at2759"/>
<dbReference type="GO" id="GO:0019783">
    <property type="term" value="F:ubiquitin-like protein peptidase activity"/>
    <property type="evidence" value="ECO:0007669"/>
    <property type="project" value="UniProtKB-ARBA"/>
</dbReference>
<evidence type="ECO:0000313" key="7">
    <source>
        <dbReference type="EMBL" id="KAG7088856.1"/>
    </source>
</evidence>
<evidence type="ECO:0000256" key="3">
    <source>
        <dbReference type="ARBA" id="ARBA00022801"/>
    </source>
</evidence>
<dbReference type="PANTHER" id="PTHR33096">
    <property type="entry name" value="CXC2 DOMAIN-CONTAINING PROTEIN"/>
    <property type="match status" value="1"/>
</dbReference>
<protein>
    <recommendedName>
        <fullName evidence="6">Ubiquitin-like protease family profile domain-containing protein</fullName>
    </recommendedName>
</protein>
<keyword evidence="2" id="KW-0645">Protease</keyword>
<dbReference type="GO" id="GO:0006508">
    <property type="term" value="P:proteolysis"/>
    <property type="evidence" value="ECO:0007669"/>
    <property type="project" value="UniProtKB-KW"/>
</dbReference>
<dbReference type="Pfam" id="PF18802">
    <property type="entry name" value="CxC1"/>
    <property type="match status" value="1"/>
</dbReference>
<evidence type="ECO:0000256" key="5">
    <source>
        <dbReference type="SAM" id="MobiDB-lite"/>
    </source>
</evidence>
<dbReference type="SUPFAM" id="SSF54001">
    <property type="entry name" value="Cysteine proteinases"/>
    <property type="match status" value="1"/>
</dbReference>
<dbReference type="AlphaFoldDB" id="A0A9P7RS96"/>
<dbReference type="GeneID" id="66081885"/>
<sequence length="1249" mass="139702">MVGEGGMDMNGGENDGMELNDNDVSSSVEAAFNTTPPRNTTTGGQMRSSNAVQLNLNWKRLLPTLLDSLVLYRDRTVGKADPLPVQVSSCCSTGNCIPKQSKLRCYSFYSHRDLTVPYCECCTLPQVLVQNGLFPASPSRPQTAFTIDLLDFYQILWRYSCDAITSFSSSLAMMYSRRGFTLCNQTGGKQHDPIRKPLGFAVQWFDCLQVMLDREMSRIIDECKPTPSPSATLCEQMPSSTTNHLPTTTETSTPALLATARPASYTQSPPIPSVLLKEECATVLQRLCPACFGGDEFGRSFDDGGDIHVALDGNLHHRQLVSAGEGVPFYDSERFLSKLVVDEVGERVAAARKKPAKRYTPQVPDESIDQCRESYYAARGESKHAASEMFRERGLMGLVCRHDVPLFVASIDTPGEQQKYSIALLETLFSLLPSSATVLALYDIGCVLDRSMNTDYFSRLQLATSVMHAYGHQWPCQLRFNPHLKPGLGLTDGEGTERLWAALRKLIGPERQSSAARRKWLLDRALQHLAEERQQELGTWMTTKLHDNIEVKEAEAEKMLLKVCVPVEELRVHWEQQKEAQTSVRSHAPIRLKKELGKVLKLQSEVEALEETIVTTKHAVKHLPSASADAIATLPLLESAHAVLKSRSEDLYLSLNISEGFPELKNVPFEYLQLLLLARDLKINVRKRCIGSFFEWDKLDRAVGGRDFALGTKAHQLTRKSISKRAPALQSAIKKYNQYVDKLKALHKPSYAIPIPRSLPVELAALRDPESSYLWEDVWIARSDSEAAPLWLVDESVRSGIRAMLTLDRCREERVRLESEASNMCKWYGHEFLGIEKAYSSEKYQKYKTIFNLLLLEHSRLALRWVNPYLSLSQLQGEVLRLRNITPSSTTFAATSSQSPGILASMSPGSTDSTLVEEMYDEVGADEFDLGDDTADHYLAEVLDGGGADDDDDDREDDKQREGQAHTPNHSIKLIWEVPSDLPIDSELLPLSKSFPHWAVVGGMSSPHVISSTFGARHVFMAGELVRMDSSTCRLCAECVNGCAAILQELLAKDLSPCGTLISSPHTVRDVAIFSTYLVPKVFSDIDNAAVWRLTRSTQYWNASTWILPIHDEDLEHWILAVICLKSSRILLFDSMGSESIWEDWLPKINTVINRLFATASEKGHTVAPPSHRWIARPLTVQRLQLNGHDCGVWILFVMAAVLRGKNIPDTTEKEIKEFRSLLARLIRYLPQMEMVSASDDSVGDFTIL</sequence>
<feature type="compositionally biased region" description="Low complexity" evidence="5">
    <location>
        <begin position="890"/>
        <end position="900"/>
    </location>
</feature>
<dbReference type="InterPro" id="IPR041320">
    <property type="entry name" value="CxC1"/>
</dbReference>
<evidence type="ECO:0000256" key="1">
    <source>
        <dbReference type="ARBA" id="ARBA00005234"/>
    </source>
</evidence>
<accession>A0A9P7RS96</accession>
<organism evidence="7 8">
    <name type="scientific">Marasmius oreades</name>
    <name type="common">fairy-ring Marasmius</name>
    <dbReference type="NCBI Taxonomy" id="181124"/>
    <lineage>
        <taxon>Eukaryota</taxon>
        <taxon>Fungi</taxon>
        <taxon>Dikarya</taxon>
        <taxon>Basidiomycota</taxon>
        <taxon>Agaricomycotina</taxon>
        <taxon>Agaricomycetes</taxon>
        <taxon>Agaricomycetidae</taxon>
        <taxon>Agaricales</taxon>
        <taxon>Marasmiineae</taxon>
        <taxon>Marasmiaceae</taxon>
        <taxon>Marasmius</taxon>
    </lineage>
</organism>
<dbReference type="GO" id="GO:0008234">
    <property type="term" value="F:cysteine-type peptidase activity"/>
    <property type="evidence" value="ECO:0007669"/>
    <property type="project" value="InterPro"/>
</dbReference>
<keyword evidence="8" id="KW-1185">Reference proteome</keyword>
<comment type="similarity">
    <text evidence="1">Belongs to the peptidase C48 family.</text>
</comment>
<feature type="domain" description="Ubiquitin-like protease family profile" evidence="6">
    <location>
        <begin position="1019"/>
        <end position="1202"/>
    </location>
</feature>
<dbReference type="EMBL" id="CM032188">
    <property type="protein sequence ID" value="KAG7088856.1"/>
    <property type="molecule type" value="Genomic_DNA"/>
</dbReference>
<dbReference type="RefSeq" id="XP_043005327.1">
    <property type="nucleotide sequence ID" value="XM_043157957.1"/>
</dbReference>
<evidence type="ECO:0000313" key="8">
    <source>
        <dbReference type="Proteomes" id="UP001049176"/>
    </source>
</evidence>
<keyword evidence="3" id="KW-0378">Hydrolase</keyword>
<evidence type="ECO:0000256" key="2">
    <source>
        <dbReference type="ARBA" id="ARBA00022670"/>
    </source>
</evidence>
<reference evidence="7" key="1">
    <citation type="journal article" date="2021" name="Genome Biol. Evol.">
        <title>The assembled and annotated genome of the fairy-ring fungus Marasmius oreades.</title>
        <authorList>
            <person name="Hiltunen M."/>
            <person name="Ament-Velasquez S.L."/>
            <person name="Johannesson H."/>
        </authorList>
    </citation>
    <scope>NUCLEOTIDE SEQUENCE</scope>
    <source>
        <strain evidence="7">03SP1</strain>
    </source>
</reference>
<proteinExistence type="inferred from homology"/>
<evidence type="ECO:0000256" key="4">
    <source>
        <dbReference type="SAM" id="Coils"/>
    </source>
</evidence>
<feature type="region of interest" description="Disordered" evidence="5">
    <location>
        <begin position="1"/>
        <end position="22"/>
    </location>
</feature>
<dbReference type="Pfam" id="PF18758">
    <property type="entry name" value="KDZ"/>
    <property type="match status" value="1"/>
</dbReference>
<dbReference type="PROSITE" id="PS50600">
    <property type="entry name" value="ULP_PROTEASE"/>
    <property type="match status" value="1"/>
</dbReference>
<dbReference type="KEGG" id="more:E1B28_012810"/>
<evidence type="ECO:0000259" key="6">
    <source>
        <dbReference type="PROSITE" id="PS50600"/>
    </source>
</evidence>
<feature type="region of interest" description="Disordered" evidence="5">
    <location>
        <begin position="229"/>
        <end position="249"/>
    </location>
</feature>
<name>A0A9P7RS96_9AGAR</name>
<feature type="coiled-coil region" evidence="4">
    <location>
        <begin position="592"/>
        <end position="619"/>
    </location>
</feature>
<dbReference type="Pfam" id="PF02902">
    <property type="entry name" value="Peptidase_C48"/>
    <property type="match status" value="1"/>
</dbReference>
<dbReference type="InterPro" id="IPR003653">
    <property type="entry name" value="Peptidase_C48_C"/>
</dbReference>
<keyword evidence="4" id="KW-0175">Coiled coil</keyword>
<feature type="compositionally biased region" description="Acidic residues" evidence="5">
    <location>
        <begin position="947"/>
        <end position="956"/>
    </location>
</feature>
<dbReference type="Proteomes" id="UP001049176">
    <property type="component" value="Chromosome 8"/>
</dbReference>
<dbReference type="InterPro" id="IPR038765">
    <property type="entry name" value="Papain-like_cys_pep_sf"/>
</dbReference>
<dbReference type="PANTHER" id="PTHR33096:SF1">
    <property type="entry name" value="CXC1-LIKE CYSTEINE CLUSTER ASSOCIATED WITH KDZ TRANSPOSASES DOMAIN-CONTAINING PROTEIN"/>
    <property type="match status" value="1"/>
</dbReference>
<dbReference type="InterPro" id="IPR040521">
    <property type="entry name" value="KDZ"/>
</dbReference>
<comment type="caution">
    <text evidence="7">The sequence shown here is derived from an EMBL/GenBank/DDBJ whole genome shotgun (WGS) entry which is preliminary data.</text>
</comment>
<gene>
    <name evidence="7" type="ORF">E1B28_012810</name>
</gene>